<feature type="compositionally biased region" description="Low complexity" evidence="5">
    <location>
        <begin position="395"/>
        <end position="404"/>
    </location>
</feature>
<reference evidence="8 9" key="1">
    <citation type="submission" date="2016-03" db="EMBL/GenBank/DDBJ databases">
        <authorList>
            <person name="Ploux O."/>
        </authorList>
    </citation>
    <scope>NUCLEOTIDE SEQUENCE [LARGE SCALE GENOMIC DNA]</scope>
    <source>
        <strain evidence="8 9">UAMH 11012</strain>
    </source>
</reference>
<dbReference type="PANTHER" id="PTHR31310">
    <property type="match status" value="1"/>
</dbReference>
<dbReference type="InterPro" id="IPR036938">
    <property type="entry name" value="PAP2/HPO_sf"/>
</dbReference>
<evidence type="ECO:0000256" key="3">
    <source>
        <dbReference type="ARBA" id="ARBA00022989"/>
    </source>
</evidence>
<dbReference type="Gene3D" id="1.20.144.10">
    <property type="entry name" value="Phosphatidic acid phosphatase type 2/haloperoxidase"/>
    <property type="match status" value="1"/>
</dbReference>
<gene>
    <name evidence="8" type="ORF">PAC_12666</name>
</gene>
<feature type="domain" description="Phosphatidic acid phosphatase type 2/haloperoxidase" evidence="7">
    <location>
        <begin position="211"/>
        <end position="348"/>
    </location>
</feature>
<evidence type="ECO:0000259" key="7">
    <source>
        <dbReference type="SMART" id="SM00014"/>
    </source>
</evidence>
<comment type="subcellular location">
    <subcellularLocation>
        <location evidence="1">Membrane</location>
        <topology evidence="1">Multi-pass membrane protein</topology>
    </subcellularLocation>
</comment>
<keyword evidence="3 6" id="KW-1133">Transmembrane helix</keyword>
<dbReference type="GO" id="GO:0016020">
    <property type="term" value="C:membrane"/>
    <property type="evidence" value="ECO:0007669"/>
    <property type="project" value="UniProtKB-SubCell"/>
</dbReference>
<feature type="transmembrane region" description="Helical" evidence="6">
    <location>
        <begin position="333"/>
        <end position="352"/>
    </location>
</feature>
<feature type="transmembrane region" description="Helical" evidence="6">
    <location>
        <begin position="76"/>
        <end position="94"/>
    </location>
</feature>
<evidence type="ECO:0000256" key="6">
    <source>
        <dbReference type="SAM" id="Phobius"/>
    </source>
</evidence>
<evidence type="ECO:0000313" key="9">
    <source>
        <dbReference type="Proteomes" id="UP000184330"/>
    </source>
</evidence>
<evidence type="ECO:0000256" key="5">
    <source>
        <dbReference type="SAM" id="MobiDB-lite"/>
    </source>
</evidence>
<evidence type="ECO:0000256" key="1">
    <source>
        <dbReference type="ARBA" id="ARBA00004141"/>
    </source>
</evidence>
<feature type="transmembrane region" description="Helical" evidence="6">
    <location>
        <begin position="311"/>
        <end position="327"/>
    </location>
</feature>
<dbReference type="OrthoDB" id="5784at2759"/>
<protein>
    <submittedName>
        <fullName evidence="8">Probable aureobasidin-resistance protein</fullName>
    </submittedName>
</protein>
<organism evidence="8 9">
    <name type="scientific">Phialocephala subalpina</name>
    <dbReference type="NCBI Taxonomy" id="576137"/>
    <lineage>
        <taxon>Eukaryota</taxon>
        <taxon>Fungi</taxon>
        <taxon>Dikarya</taxon>
        <taxon>Ascomycota</taxon>
        <taxon>Pezizomycotina</taxon>
        <taxon>Leotiomycetes</taxon>
        <taxon>Helotiales</taxon>
        <taxon>Mollisiaceae</taxon>
        <taxon>Phialocephala</taxon>
        <taxon>Phialocephala fortinii species complex</taxon>
    </lineage>
</organism>
<evidence type="ECO:0000313" key="8">
    <source>
        <dbReference type="EMBL" id="CZR62769.1"/>
    </source>
</evidence>
<keyword evidence="9" id="KW-1185">Reference proteome</keyword>
<dbReference type="PANTHER" id="PTHR31310:SF11">
    <property type="entry name" value="INOSITOL PHOSPHORYLCERAMIDE SYNTHASE CATALYTIC SUBUNIT AUR1"/>
    <property type="match status" value="1"/>
</dbReference>
<dbReference type="FunFam" id="1.20.144.10:FF:000015">
    <property type="entry name" value="Aureobasidin resistance protein Aur1"/>
    <property type="match status" value="1"/>
</dbReference>
<dbReference type="Pfam" id="PF14378">
    <property type="entry name" value="PAP2_3"/>
    <property type="match status" value="1"/>
</dbReference>
<dbReference type="InterPro" id="IPR052185">
    <property type="entry name" value="IPC_Synthase-Related"/>
</dbReference>
<feature type="transmembrane region" description="Helical" evidence="6">
    <location>
        <begin position="184"/>
        <end position="206"/>
    </location>
</feature>
<sequence length="433" mass="48505">MPRSKLPRSASPTAFTKAKIPFSWPSVPNPFPRRYRRRLRSKFRSAISPASNIAKIQTSFNPADSIQALRHHRWSYYDGHYLILIILVIFSLSISQAPGPLMKTGAAALLMLALLVPLTRQFFLPALPIFTYLLFFFNARFIPAEYRPHIWVKVLPALENIFYGANLSKILSAHQHTVLDVLAWLPYGILHYGGPAVWAGLLFIFGPPGTVPVYGRTFGYLNITGVVIQLIFPCSPPWYENMYGLAPANYSMEGSPAGLRRIDLLFGIDMYTSNFTASPLVFGAFPSLHSGSAVLEALFMSHCFPRLRPFVIAYAMWMWWATMYLSHHYAVDLVAGAFLAAIAFYIAKAHFLPRVQMDKTFRWEYDYVEIGDAPSAGHEYGLAVLDHDEWTVGSSSSISSGSRSPVDESQSSWEGETLASQTSDTELSEIIIQ</sequence>
<dbReference type="InterPro" id="IPR026841">
    <property type="entry name" value="Aur1/Ipt1"/>
</dbReference>
<feature type="region of interest" description="Disordered" evidence="5">
    <location>
        <begin position="395"/>
        <end position="433"/>
    </location>
</feature>
<dbReference type="InterPro" id="IPR000326">
    <property type="entry name" value="PAP2/HPO"/>
</dbReference>
<feature type="transmembrane region" description="Helical" evidence="6">
    <location>
        <begin position="218"/>
        <end position="239"/>
    </location>
</feature>
<accession>A0A1L7XCK6</accession>
<dbReference type="EMBL" id="FJOG01000021">
    <property type="protein sequence ID" value="CZR62769.1"/>
    <property type="molecule type" value="Genomic_DNA"/>
</dbReference>
<proteinExistence type="predicted"/>
<dbReference type="STRING" id="576137.A0A1L7XCK6"/>
<dbReference type="CDD" id="cd03386">
    <property type="entry name" value="PAP2_Aur1_like"/>
    <property type="match status" value="1"/>
</dbReference>
<keyword evidence="4 6" id="KW-0472">Membrane</keyword>
<dbReference type="Proteomes" id="UP000184330">
    <property type="component" value="Unassembled WGS sequence"/>
</dbReference>
<dbReference type="SUPFAM" id="SSF48317">
    <property type="entry name" value="Acid phosphatase/Vanadium-dependent haloperoxidase"/>
    <property type="match status" value="1"/>
</dbReference>
<feature type="transmembrane region" description="Helical" evidence="6">
    <location>
        <begin position="280"/>
        <end position="299"/>
    </location>
</feature>
<feature type="transmembrane region" description="Helical" evidence="6">
    <location>
        <begin position="123"/>
        <end position="142"/>
    </location>
</feature>
<dbReference type="GO" id="GO:0070916">
    <property type="term" value="C:inositol phosphoceramide synthase complex"/>
    <property type="evidence" value="ECO:0007669"/>
    <property type="project" value="TreeGrafter"/>
</dbReference>
<evidence type="ECO:0000256" key="2">
    <source>
        <dbReference type="ARBA" id="ARBA00022692"/>
    </source>
</evidence>
<name>A0A1L7XCK6_9HELO</name>
<keyword evidence="2 6" id="KW-0812">Transmembrane</keyword>
<feature type="compositionally biased region" description="Polar residues" evidence="5">
    <location>
        <begin position="407"/>
        <end position="425"/>
    </location>
</feature>
<dbReference type="AlphaFoldDB" id="A0A1L7XCK6"/>
<dbReference type="GO" id="GO:0030148">
    <property type="term" value="P:sphingolipid biosynthetic process"/>
    <property type="evidence" value="ECO:0007669"/>
    <property type="project" value="TreeGrafter"/>
</dbReference>
<evidence type="ECO:0000256" key="4">
    <source>
        <dbReference type="ARBA" id="ARBA00023136"/>
    </source>
</evidence>
<dbReference type="GO" id="GO:0006676">
    <property type="term" value="P:mannosyl diphosphorylinositol ceramide metabolic process"/>
    <property type="evidence" value="ECO:0007669"/>
    <property type="project" value="TreeGrafter"/>
</dbReference>
<dbReference type="SMART" id="SM00014">
    <property type="entry name" value="acidPPc"/>
    <property type="match status" value="1"/>
</dbReference>